<dbReference type="PANTHER" id="PTHR18884">
    <property type="entry name" value="SEPTIN"/>
    <property type="match status" value="1"/>
</dbReference>
<evidence type="ECO:0000256" key="3">
    <source>
        <dbReference type="ARBA" id="ARBA00023134"/>
    </source>
</evidence>
<organism evidence="7 8">
    <name type="scientific">[Candida] arabinofermentans NRRL YB-2248</name>
    <dbReference type="NCBI Taxonomy" id="983967"/>
    <lineage>
        <taxon>Eukaryota</taxon>
        <taxon>Fungi</taxon>
        <taxon>Dikarya</taxon>
        <taxon>Ascomycota</taxon>
        <taxon>Saccharomycotina</taxon>
        <taxon>Pichiomycetes</taxon>
        <taxon>Pichiales</taxon>
        <taxon>Pichiaceae</taxon>
        <taxon>Ogataea</taxon>
        <taxon>Ogataea/Candida clade</taxon>
    </lineage>
</organism>
<comment type="similarity">
    <text evidence="4">Belongs to the TRAFAC class TrmE-Era-EngA-EngB-Septin-like GTPase superfamily. Septin GTPase family.</text>
</comment>
<evidence type="ECO:0000256" key="1">
    <source>
        <dbReference type="ARBA" id="ARBA00004266"/>
    </source>
</evidence>
<feature type="domain" description="Septin-type G" evidence="6">
    <location>
        <begin position="23"/>
        <end position="292"/>
    </location>
</feature>
<dbReference type="GO" id="GO:0005938">
    <property type="term" value="C:cell cortex"/>
    <property type="evidence" value="ECO:0007669"/>
    <property type="project" value="UniProtKB-ARBA"/>
</dbReference>
<evidence type="ECO:0000256" key="5">
    <source>
        <dbReference type="SAM" id="MobiDB-lite"/>
    </source>
</evidence>
<dbReference type="GO" id="GO:0005525">
    <property type="term" value="F:GTP binding"/>
    <property type="evidence" value="ECO:0007669"/>
    <property type="project" value="UniProtKB-KW"/>
</dbReference>
<sequence>MSAKSKINNLTAEEIRQRKFLKRGIQLTVLILGQTGTGKSTFVNSLCDEDIITTNRPAPADLTIENHSAKIYEGGTQINLDIVMVPGYGDFIDNRESTKVVTDYIETQFENVLSEECRIQRTVSVKDTRIHAAIYFIRPTGKGLRELDIECLRELSKRCNVVPVISKSDLLTEDEVELNKELIMRDIQSEKIQIYDFSSCFTDIDEEEEASITGGVQDLVPFAIVSGTDRKIIDNVECKVRKLPHGVVRIEDPSHSDFIVLRTCLLGASLNDMKESTHTVFYEKYRTEKLSKSPNGNLKTFSKGAKPTSSGSLLDRLRNNVTSRDSSIISTDKLVTGAAVR</sequence>
<reference evidence="8" key="1">
    <citation type="submission" date="2016-04" db="EMBL/GenBank/DDBJ databases">
        <title>Comparative genomics of biotechnologically important yeasts.</title>
        <authorList>
            <consortium name="DOE Joint Genome Institute"/>
            <person name="Riley R."/>
            <person name="Haridas S."/>
            <person name="Wolfe K.H."/>
            <person name="Lopes M.R."/>
            <person name="Hittinger C.T."/>
            <person name="Goker M."/>
            <person name="Salamov A."/>
            <person name="Wisecaver J."/>
            <person name="Long T.M."/>
            <person name="Aerts A.L."/>
            <person name="Barry K."/>
            <person name="Choi C."/>
            <person name="Clum A."/>
            <person name="Coughlan A.Y."/>
            <person name="Deshpande S."/>
            <person name="Douglass A.P."/>
            <person name="Hanson S.J."/>
            <person name="Klenk H.-P."/>
            <person name="Labutti K."/>
            <person name="Lapidus A."/>
            <person name="Lindquist E."/>
            <person name="Lipzen A."/>
            <person name="Meier-Kolthoff J.P."/>
            <person name="Ohm R.A."/>
            <person name="Otillar R.P."/>
            <person name="Pangilinan J."/>
            <person name="Peng Y."/>
            <person name="Rokas A."/>
            <person name="Rosa C.A."/>
            <person name="Scheuner C."/>
            <person name="Sibirny A.A."/>
            <person name="Slot J.C."/>
            <person name="Stielow J.B."/>
            <person name="Sun H."/>
            <person name="Kurtzman C.P."/>
            <person name="Blackwell M."/>
            <person name="Grigoriev I.V."/>
            <person name="Jeffries T.W."/>
        </authorList>
    </citation>
    <scope>NUCLEOTIDE SEQUENCE [LARGE SCALE GENOMIC DNA]</scope>
    <source>
        <strain evidence="8">NRRL YB-2248</strain>
    </source>
</reference>
<proteinExistence type="inferred from homology"/>
<accession>A0A1E4T199</accession>
<feature type="region of interest" description="Disordered" evidence="5">
    <location>
        <begin position="293"/>
        <end position="313"/>
    </location>
</feature>
<dbReference type="SUPFAM" id="SSF52540">
    <property type="entry name" value="P-loop containing nucleoside triphosphate hydrolases"/>
    <property type="match status" value="1"/>
</dbReference>
<evidence type="ECO:0000313" key="7">
    <source>
        <dbReference type="EMBL" id="ODV85504.1"/>
    </source>
</evidence>
<keyword evidence="2 4" id="KW-0547">Nucleotide-binding</keyword>
<dbReference type="InterPro" id="IPR025662">
    <property type="entry name" value="Sigma_54_int_dom_ATP-bd_1"/>
</dbReference>
<dbReference type="InterPro" id="IPR016491">
    <property type="entry name" value="Septin"/>
</dbReference>
<dbReference type="Gene3D" id="3.40.50.300">
    <property type="entry name" value="P-loop containing nucleotide triphosphate hydrolases"/>
    <property type="match status" value="1"/>
</dbReference>
<dbReference type="InterPro" id="IPR030379">
    <property type="entry name" value="G_SEPTIN_dom"/>
</dbReference>
<dbReference type="AlphaFoldDB" id="A0A1E4T199"/>
<dbReference type="InterPro" id="IPR027417">
    <property type="entry name" value="P-loop_NTPase"/>
</dbReference>
<dbReference type="PIRSF" id="PIRSF006698">
    <property type="entry name" value="Septin"/>
    <property type="match status" value="1"/>
</dbReference>
<keyword evidence="3 4" id="KW-0342">GTP-binding</keyword>
<name>A0A1E4T199_9ASCO</name>
<dbReference type="EMBL" id="KV453852">
    <property type="protein sequence ID" value="ODV85504.1"/>
    <property type="molecule type" value="Genomic_DNA"/>
</dbReference>
<dbReference type="PROSITE" id="PS51719">
    <property type="entry name" value="G_SEPTIN"/>
    <property type="match status" value="1"/>
</dbReference>
<evidence type="ECO:0000256" key="2">
    <source>
        <dbReference type="ARBA" id="ARBA00022741"/>
    </source>
</evidence>
<comment type="subcellular location">
    <subcellularLocation>
        <location evidence="1">Bud neck</location>
    </subcellularLocation>
</comment>
<protein>
    <recommendedName>
        <fullName evidence="6">Septin-type G domain-containing protein</fullName>
    </recommendedName>
</protein>
<dbReference type="GO" id="GO:0005935">
    <property type="term" value="C:cellular bud neck"/>
    <property type="evidence" value="ECO:0007669"/>
    <property type="project" value="UniProtKB-SubCell"/>
</dbReference>
<dbReference type="OrthoDB" id="416553at2759"/>
<dbReference type="Pfam" id="PF00735">
    <property type="entry name" value="Septin"/>
    <property type="match status" value="1"/>
</dbReference>
<dbReference type="PROSITE" id="PS00675">
    <property type="entry name" value="SIGMA54_INTERACT_1"/>
    <property type="match status" value="1"/>
</dbReference>
<dbReference type="STRING" id="983967.A0A1E4T199"/>
<keyword evidence="8" id="KW-1185">Reference proteome</keyword>
<dbReference type="CDD" id="cd01850">
    <property type="entry name" value="CDC_Septin"/>
    <property type="match status" value="1"/>
</dbReference>
<gene>
    <name evidence="7" type="ORF">CANARDRAFT_28293</name>
</gene>
<dbReference type="Proteomes" id="UP000094801">
    <property type="component" value="Unassembled WGS sequence"/>
</dbReference>
<evidence type="ECO:0000313" key="8">
    <source>
        <dbReference type="Proteomes" id="UP000094801"/>
    </source>
</evidence>
<dbReference type="GO" id="GO:0032156">
    <property type="term" value="C:septin cytoskeleton"/>
    <property type="evidence" value="ECO:0007669"/>
    <property type="project" value="UniProtKB-ARBA"/>
</dbReference>
<evidence type="ECO:0000256" key="4">
    <source>
        <dbReference type="RuleBase" id="RU004560"/>
    </source>
</evidence>
<evidence type="ECO:0000259" key="6">
    <source>
        <dbReference type="PROSITE" id="PS51719"/>
    </source>
</evidence>